<dbReference type="Gene3D" id="1.10.8.1060">
    <property type="entry name" value="Corynebacterium glutamicum thioredoxin-dependent arsenate reductase, N-terminal domain"/>
    <property type="match status" value="1"/>
</dbReference>
<dbReference type="NCBIfam" id="NF046112">
    <property type="entry name" value="MSMEG_6209_Nter"/>
    <property type="match status" value="1"/>
</dbReference>
<reference evidence="2" key="1">
    <citation type="journal article" date="2019" name="Int. J. Syst. Evol. Microbiol.">
        <title>The Global Catalogue of Microorganisms (GCM) 10K type strain sequencing project: providing services to taxonomists for standard genome sequencing and annotation.</title>
        <authorList>
            <consortium name="The Broad Institute Genomics Platform"/>
            <consortium name="The Broad Institute Genome Sequencing Center for Infectious Disease"/>
            <person name="Wu L."/>
            <person name="Ma J."/>
        </authorList>
    </citation>
    <scope>NUCLEOTIDE SEQUENCE [LARGE SCALE GENOMIC DNA]</scope>
    <source>
        <strain evidence="2">CGMCC 4.7643</strain>
    </source>
</reference>
<proteinExistence type="predicted"/>
<dbReference type="EMBL" id="JBHUKU010000026">
    <property type="protein sequence ID" value="MFD2464475.1"/>
    <property type="molecule type" value="Genomic_DNA"/>
</dbReference>
<protein>
    <submittedName>
        <fullName evidence="1">Three-helix bundle dimerization domain-containing protein</fullName>
    </submittedName>
</protein>
<evidence type="ECO:0000313" key="1">
    <source>
        <dbReference type="EMBL" id="MFD2464475.1"/>
    </source>
</evidence>
<organism evidence="1 2">
    <name type="scientific">Amycolatopsis samaneae</name>
    <dbReference type="NCBI Taxonomy" id="664691"/>
    <lineage>
        <taxon>Bacteria</taxon>
        <taxon>Bacillati</taxon>
        <taxon>Actinomycetota</taxon>
        <taxon>Actinomycetes</taxon>
        <taxon>Pseudonocardiales</taxon>
        <taxon>Pseudonocardiaceae</taxon>
        <taxon>Amycolatopsis</taxon>
    </lineage>
</organism>
<name>A0ABW5GU41_9PSEU</name>
<dbReference type="Proteomes" id="UP001597419">
    <property type="component" value="Unassembled WGS sequence"/>
</dbReference>
<keyword evidence="2" id="KW-1185">Reference proteome</keyword>
<dbReference type="RefSeq" id="WP_345385565.1">
    <property type="nucleotide sequence ID" value="NZ_BAABHG010000001.1"/>
</dbReference>
<evidence type="ECO:0000313" key="2">
    <source>
        <dbReference type="Proteomes" id="UP001597419"/>
    </source>
</evidence>
<comment type="caution">
    <text evidence="1">The sequence shown here is derived from an EMBL/GenBank/DDBJ whole genome shotgun (WGS) entry which is preliminary data.</text>
</comment>
<gene>
    <name evidence="1" type="ORF">ACFSYJ_38070</name>
</gene>
<sequence>MTADPPHLPPTDEALDELTDSLTARFPATRDEVAAIVRRAYEQVSADSPVDAYLVHLTEGKAGDELRARYPAHH</sequence>
<accession>A0ABW5GU41</accession>